<organism evidence="9 10">
    <name type="scientific">Thalassospira xiamenensis M-5 = DSM 17429</name>
    <dbReference type="NCBI Taxonomy" id="1123366"/>
    <lineage>
        <taxon>Bacteria</taxon>
        <taxon>Pseudomonadati</taxon>
        <taxon>Pseudomonadota</taxon>
        <taxon>Alphaproteobacteria</taxon>
        <taxon>Rhodospirillales</taxon>
        <taxon>Thalassospiraceae</taxon>
        <taxon>Thalassospira</taxon>
    </lineage>
</organism>
<dbReference type="InterPro" id="IPR023627">
    <property type="entry name" value="Rcmb_RecR"/>
</dbReference>
<dbReference type="InterPro" id="IPR034137">
    <property type="entry name" value="TOPRIM_RecR"/>
</dbReference>
<evidence type="ECO:0000259" key="8">
    <source>
        <dbReference type="PROSITE" id="PS50880"/>
    </source>
</evidence>
<dbReference type="Pfam" id="PF21176">
    <property type="entry name" value="RecR_HhH"/>
    <property type="match status" value="1"/>
</dbReference>
<dbReference type="AlphaFoldDB" id="A0AB72U7S6"/>
<dbReference type="Proteomes" id="UP000007127">
    <property type="component" value="Chromosome"/>
</dbReference>
<dbReference type="CDD" id="cd01025">
    <property type="entry name" value="TOPRIM_recR"/>
    <property type="match status" value="1"/>
</dbReference>
<comment type="similarity">
    <text evidence="7">Belongs to the RecR family.</text>
</comment>
<keyword evidence="4 7" id="KW-0862">Zinc</keyword>
<reference evidence="9 10" key="1">
    <citation type="journal article" date="2012" name="J. Bacteriol.">
        <title>Genome sequence of Thalassospira xiamenensis type strain M-5.</title>
        <authorList>
            <person name="Lai Q."/>
            <person name="Shao Z."/>
        </authorList>
    </citation>
    <scope>NUCLEOTIDE SEQUENCE [LARGE SCALE GENOMIC DNA]</scope>
    <source>
        <strain evidence="9 10">M-5</strain>
    </source>
</reference>
<protein>
    <recommendedName>
        <fullName evidence="7">Recombination protein RecR</fullName>
    </recommendedName>
</protein>
<name>A0AB72U7S6_9PROT</name>
<proteinExistence type="inferred from homology"/>
<dbReference type="NCBIfam" id="TIGR00615">
    <property type="entry name" value="recR"/>
    <property type="match status" value="1"/>
</dbReference>
<dbReference type="HAMAP" id="MF_00017">
    <property type="entry name" value="RecR"/>
    <property type="match status" value="1"/>
</dbReference>
<dbReference type="SMART" id="SM00493">
    <property type="entry name" value="TOPRIM"/>
    <property type="match status" value="1"/>
</dbReference>
<dbReference type="PANTHER" id="PTHR30446">
    <property type="entry name" value="RECOMBINATION PROTEIN RECR"/>
    <property type="match status" value="1"/>
</dbReference>
<dbReference type="InterPro" id="IPR015967">
    <property type="entry name" value="Rcmb_RecR_Znf"/>
</dbReference>
<feature type="domain" description="Toprim" evidence="8">
    <location>
        <begin position="112"/>
        <end position="207"/>
    </location>
</feature>
<dbReference type="GO" id="GO:0008270">
    <property type="term" value="F:zinc ion binding"/>
    <property type="evidence" value="ECO:0007669"/>
    <property type="project" value="UniProtKB-KW"/>
</dbReference>
<dbReference type="EMBL" id="CP004388">
    <property type="protein sequence ID" value="AJD50221.1"/>
    <property type="molecule type" value="Genomic_DNA"/>
</dbReference>
<dbReference type="PROSITE" id="PS50880">
    <property type="entry name" value="TOPRIM"/>
    <property type="match status" value="1"/>
</dbReference>
<dbReference type="GO" id="GO:0003677">
    <property type="term" value="F:DNA binding"/>
    <property type="evidence" value="ECO:0007669"/>
    <property type="project" value="UniProtKB-UniRule"/>
</dbReference>
<dbReference type="Pfam" id="PF13662">
    <property type="entry name" value="Toprim_4"/>
    <property type="match status" value="1"/>
</dbReference>
<keyword evidence="6 7" id="KW-0234">DNA repair</keyword>
<accession>A0AB72U7S6</accession>
<evidence type="ECO:0000256" key="3">
    <source>
        <dbReference type="ARBA" id="ARBA00022771"/>
    </source>
</evidence>
<evidence type="ECO:0000256" key="7">
    <source>
        <dbReference type="HAMAP-Rule" id="MF_00017"/>
    </source>
</evidence>
<dbReference type="SUPFAM" id="SSF111304">
    <property type="entry name" value="Recombination protein RecR"/>
    <property type="match status" value="1"/>
</dbReference>
<gene>
    <name evidence="7" type="primary">recR</name>
    <name evidence="9" type="ORF">TH3_00475</name>
</gene>
<evidence type="ECO:0000256" key="4">
    <source>
        <dbReference type="ARBA" id="ARBA00022833"/>
    </source>
</evidence>
<dbReference type="GO" id="GO:0006310">
    <property type="term" value="P:DNA recombination"/>
    <property type="evidence" value="ECO:0007669"/>
    <property type="project" value="UniProtKB-UniRule"/>
</dbReference>
<dbReference type="GO" id="GO:0006281">
    <property type="term" value="P:DNA repair"/>
    <property type="evidence" value="ECO:0007669"/>
    <property type="project" value="UniProtKB-UniRule"/>
</dbReference>
<dbReference type="Gene3D" id="3.40.1360.10">
    <property type="match status" value="1"/>
</dbReference>
<evidence type="ECO:0000256" key="1">
    <source>
        <dbReference type="ARBA" id="ARBA00022723"/>
    </source>
</evidence>
<dbReference type="Gene3D" id="1.10.8.420">
    <property type="entry name" value="RecR Domain 1"/>
    <property type="match status" value="1"/>
</dbReference>
<evidence type="ECO:0000313" key="10">
    <source>
        <dbReference type="Proteomes" id="UP000007127"/>
    </source>
</evidence>
<keyword evidence="3 7" id="KW-0863">Zinc-finger</keyword>
<dbReference type="Gene3D" id="6.10.250.240">
    <property type="match status" value="1"/>
</dbReference>
<evidence type="ECO:0000256" key="2">
    <source>
        <dbReference type="ARBA" id="ARBA00022763"/>
    </source>
</evidence>
<dbReference type="Pfam" id="PF21175">
    <property type="entry name" value="RecR_C"/>
    <property type="match status" value="1"/>
</dbReference>
<keyword evidence="5 7" id="KW-0233">DNA recombination</keyword>
<sequence length="230" mass="24934">MPHKSKGGIAPPFVFDTSYQKQSSQDQPQDGTIMNGREIENLIKLLSRLPGLGPRSARRAVLQMLKKPETLMIPLSHALEETANAMTNCGICGNIDVVDPCHICADRNRTRDAICVVEEVQDLWALERAGAFKGQYHVLGGTLSPLDGVGPDDLRIDQLIERARDEAVTEVILATNATVDGQTTAHYITERLIETGVKVTRLAHGVPVGGELDYLDDGTLAAALRSRSAV</sequence>
<evidence type="ECO:0000313" key="9">
    <source>
        <dbReference type="EMBL" id="AJD50221.1"/>
    </source>
</evidence>
<evidence type="ECO:0000256" key="6">
    <source>
        <dbReference type="ARBA" id="ARBA00023204"/>
    </source>
</evidence>
<dbReference type="Pfam" id="PF02132">
    <property type="entry name" value="RecR_ZnF"/>
    <property type="match status" value="1"/>
</dbReference>
<dbReference type="KEGG" id="txi:TH3_00475"/>
<evidence type="ECO:0000256" key="5">
    <source>
        <dbReference type="ARBA" id="ARBA00023172"/>
    </source>
</evidence>
<keyword evidence="1 7" id="KW-0479">Metal-binding</keyword>
<dbReference type="InterPro" id="IPR006171">
    <property type="entry name" value="TOPRIM_dom"/>
</dbReference>
<feature type="zinc finger region" description="C4-type" evidence="7">
    <location>
        <begin position="89"/>
        <end position="104"/>
    </location>
</feature>
<dbReference type="InterPro" id="IPR000093">
    <property type="entry name" value="DNA_Rcmb_RecR"/>
</dbReference>
<keyword evidence="2 7" id="KW-0227">DNA damage</keyword>
<comment type="function">
    <text evidence="7">May play a role in DNA repair. It seems to be involved in an RecBC-independent recombinational process of DNA repair. It may act with RecF and RecO.</text>
</comment>
<dbReference type="PANTHER" id="PTHR30446:SF0">
    <property type="entry name" value="RECOMBINATION PROTEIN RECR"/>
    <property type="match status" value="1"/>
</dbReference>